<name>A0A0S2HWF5_9BACT</name>
<dbReference type="InterPro" id="IPR018530">
    <property type="entry name" value="SiaC"/>
</dbReference>
<reference evidence="2 3" key="1">
    <citation type="submission" date="2015-11" db="EMBL/GenBank/DDBJ databases">
        <title>Description and complete genome sequence of a novel strain predominating in hypersaline microbial mats and representing a new family of the Bacteriodetes phylum.</title>
        <authorList>
            <person name="Spring S."/>
            <person name="Bunk B."/>
            <person name="Sproer C."/>
            <person name="Klenk H.-P."/>
        </authorList>
    </citation>
    <scope>NUCLEOTIDE SEQUENCE [LARGE SCALE GENOMIC DNA]</scope>
    <source>
        <strain evidence="2 3">L21-Spi-D4</strain>
    </source>
</reference>
<dbReference type="KEGG" id="blq:L21SP5_00663"/>
<feature type="domain" description="SiaC family regulatory phosphoprotein" evidence="1">
    <location>
        <begin position="6"/>
        <end position="122"/>
    </location>
</feature>
<dbReference type="Proteomes" id="UP000064893">
    <property type="component" value="Chromosome"/>
</dbReference>
<dbReference type="STRING" id="1307839.L21SP5_00663"/>
<sequence>MQTLHIDGTKVSPEVELNPKEGIFYFRGTSMSEDAVGFYMPIIDWLKAYAEKPNPKTHVTFHLTYFNTASSKLLWEIMILLQEIYKGGHDVKIDWVFQDEDEDMEEAGEIYAERMDIPVNLIINED</sequence>
<proteinExistence type="predicted"/>
<accession>A0A0S2HWF5</accession>
<protein>
    <recommendedName>
        <fullName evidence="1">SiaC family regulatory phosphoprotein domain-containing protein</fullName>
    </recommendedName>
</protein>
<organism evidence="2 3">
    <name type="scientific">Salinivirga cyanobacteriivorans</name>
    <dbReference type="NCBI Taxonomy" id="1307839"/>
    <lineage>
        <taxon>Bacteria</taxon>
        <taxon>Pseudomonadati</taxon>
        <taxon>Bacteroidota</taxon>
        <taxon>Bacteroidia</taxon>
        <taxon>Bacteroidales</taxon>
        <taxon>Salinivirgaceae</taxon>
        <taxon>Salinivirga</taxon>
    </lineage>
</organism>
<dbReference type="Pfam" id="PF09345">
    <property type="entry name" value="SiaC"/>
    <property type="match status" value="1"/>
</dbReference>
<dbReference type="OrthoDB" id="5297629at2"/>
<dbReference type="RefSeq" id="WP_057951890.1">
    <property type="nucleotide sequence ID" value="NZ_CP013118.1"/>
</dbReference>
<evidence type="ECO:0000313" key="2">
    <source>
        <dbReference type="EMBL" id="ALO14335.1"/>
    </source>
</evidence>
<dbReference type="PATRIC" id="fig|1307839.3.peg.708"/>
<keyword evidence="3" id="KW-1185">Reference proteome</keyword>
<gene>
    <name evidence="2" type="ORF">L21SP5_00663</name>
</gene>
<dbReference type="EMBL" id="CP013118">
    <property type="protein sequence ID" value="ALO14335.1"/>
    <property type="molecule type" value="Genomic_DNA"/>
</dbReference>
<evidence type="ECO:0000313" key="3">
    <source>
        <dbReference type="Proteomes" id="UP000064893"/>
    </source>
</evidence>
<dbReference type="AlphaFoldDB" id="A0A0S2HWF5"/>
<evidence type="ECO:0000259" key="1">
    <source>
        <dbReference type="Pfam" id="PF09345"/>
    </source>
</evidence>